<protein>
    <submittedName>
        <fullName evidence="1">Uncharacterized protein</fullName>
    </submittedName>
</protein>
<comment type="caution">
    <text evidence="1">The sequence shown here is derived from an EMBL/GenBank/DDBJ whole genome shotgun (WGS) entry which is preliminary data.</text>
</comment>
<name>A0A853PVV6_BACFG</name>
<evidence type="ECO:0000313" key="1">
    <source>
        <dbReference type="EMBL" id="OCR31777.1"/>
    </source>
</evidence>
<proteinExistence type="predicted"/>
<gene>
    <name evidence="1" type="ORF">AC094_25490</name>
</gene>
<organism evidence="1 2">
    <name type="scientific">Bacteroides fragilis</name>
    <dbReference type="NCBI Taxonomy" id="817"/>
    <lineage>
        <taxon>Bacteria</taxon>
        <taxon>Pseudomonadati</taxon>
        <taxon>Bacteroidota</taxon>
        <taxon>Bacteroidia</taxon>
        <taxon>Bacteroidales</taxon>
        <taxon>Bacteroidaceae</taxon>
        <taxon>Bacteroides</taxon>
    </lineage>
</organism>
<evidence type="ECO:0000313" key="2">
    <source>
        <dbReference type="Proteomes" id="UP000093197"/>
    </source>
</evidence>
<dbReference type="Proteomes" id="UP000093197">
    <property type="component" value="Unassembled WGS sequence"/>
</dbReference>
<dbReference type="EMBL" id="LIDT01000024">
    <property type="protein sequence ID" value="OCR31777.1"/>
    <property type="molecule type" value="Genomic_DNA"/>
</dbReference>
<dbReference type="AlphaFoldDB" id="A0A853PVV6"/>
<reference evidence="1 2" key="1">
    <citation type="journal article" date="2016" name="PLoS ONE">
        <title>Genomic Diversity of Enterotoxigenic Strains of Bacteroides fragilis.</title>
        <authorList>
            <person name="Pierce J.V."/>
            <person name="Bernstein H.D."/>
        </authorList>
    </citation>
    <scope>NUCLEOTIDE SEQUENCE [LARGE SCALE GENOMIC DNA]</scope>
    <source>
        <strain evidence="1 2">20793-3</strain>
    </source>
</reference>
<sequence>MLGKLCTAEQCLPGMIITPKFTGEAVANRNQQHNSLEAYSC</sequence>
<accession>A0A853PVV6</accession>